<sequence>MKVHLLKILCKNYFLCPFLNFKQEKGCKILMIFVGKPGILFKYKTHDMSFNNTFNLILTADTSVYHDEKFTELGYVIPVKIKEFLKKEKINQEFFIKNCVFYKESDRCIIKNHLLNK</sequence>
<dbReference type="EMBL" id="MNPJ01000017">
    <property type="protein sequence ID" value="OQS54709.1"/>
    <property type="molecule type" value="Genomic_DNA"/>
</dbReference>
<name>A0A1W0E697_9MICR</name>
<dbReference type="AlphaFoldDB" id="A0A1W0E697"/>
<dbReference type="Proteomes" id="UP000192758">
    <property type="component" value="Unassembled WGS sequence"/>
</dbReference>
<accession>A0A1W0E697</accession>
<gene>
    <name evidence="1" type="ORF">EHP00_989</name>
</gene>
<evidence type="ECO:0000313" key="1">
    <source>
        <dbReference type="EMBL" id="OQS54709.1"/>
    </source>
</evidence>
<organism evidence="1 2">
    <name type="scientific">Ecytonucleospora hepatopenaei</name>
    <dbReference type="NCBI Taxonomy" id="646526"/>
    <lineage>
        <taxon>Eukaryota</taxon>
        <taxon>Fungi</taxon>
        <taxon>Fungi incertae sedis</taxon>
        <taxon>Microsporidia</taxon>
        <taxon>Enterocytozoonidae</taxon>
        <taxon>Ecytonucleospora</taxon>
    </lineage>
</organism>
<reference evidence="1 2" key="1">
    <citation type="journal article" date="2017" name="Environ. Microbiol.">
        <title>Decay of the glycolytic pathway and adaptation to intranuclear parasitism within Enterocytozoonidae microsporidia.</title>
        <authorList>
            <person name="Wiredu Boakye D."/>
            <person name="Jaroenlak P."/>
            <person name="Prachumwat A."/>
            <person name="Williams T.A."/>
            <person name="Bateman K.S."/>
            <person name="Itsathitphaisarn O."/>
            <person name="Sritunyalucksana K."/>
            <person name="Paszkiewicz K.H."/>
            <person name="Moore K.A."/>
            <person name="Stentiford G.D."/>
            <person name="Williams B.A."/>
        </authorList>
    </citation>
    <scope>NUCLEOTIDE SEQUENCE [LARGE SCALE GENOMIC DNA]</scope>
    <source>
        <strain evidence="1 2">TH1</strain>
    </source>
</reference>
<dbReference type="VEuPathDB" id="MicrosporidiaDB:EHP00_989"/>
<evidence type="ECO:0000313" key="2">
    <source>
        <dbReference type="Proteomes" id="UP000192758"/>
    </source>
</evidence>
<keyword evidence="2" id="KW-1185">Reference proteome</keyword>
<proteinExistence type="predicted"/>
<comment type="caution">
    <text evidence="1">The sequence shown here is derived from an EMBL/GenBank/DDBJ whole genome shotgun (WGS) entry which is preliminary data.</text>
</comment>
<protein>
    <submittedName>
        <fullName evidence="1">Uncharacterized protein</fullName>
    </submittedName>
</protein>